<evidence type="ECO:0000256" key="1">
    <source>
        <dbReference type="SAM" id="MobiDB-lite"/>
    </source>
</evidence>
<feature type="region of interest" description="Disordered" evidence="1">
    <location>
        <begin position="1"/>
        <end position="30"/>
    </location>
</feature>
<accession>A0AAQ4D6J1</accession>
<proteinExistence type="predicted"/>
<feature type="compositionally biased region" description="Basic residues" evidence="1">
    <location>
        <begin position="1"/>
        <end position="14"/>
    </location>
</feature>
<dbReference type="Proteomes" id="UP001321473">
    <property type="component" value="Unassembled WGS sequence"/>
</dbReference>
<feature type="non-terminal residue" evidence="2">
    <location>
        <position position="151"/>
    </location>
</feature>
<organism evidence="2 3">
    <name type="scientific">Amblyomma americanum</name>
    <name type="common">Lone star tick</name>
    <dbReference type="NCBI Taxonomy" id="6943"/>
    <lineage>
        <taxon>Eukaryota</taxon>
        <taxon>Metazoa</taxon>
        <taxon>Ecdysozoa</taxon>
        <taxon>Arthropoda</taxon>
        <taxon>Chelicerata</taxon>
        <taxon>Arachnida</taxon>
        <taxon>Acari</taxon>
        <taxon>Parasitiformes</taxon>
        <taxon>Ixodida</taxon>
        <taxon>Ixodoidea</taxon>
        <taxon>Ixodidae</taxon>
        <taxon>Amblyomminae</taxon>
        <taxon>Amblyomma</taxon>
    </lineage>
</organism>
<comment type="caution">
    <text evidence="2">The sequence shown here is derived from an EMBL/GenBank/DDBJ whole genome shotgun (WGS) entry which is preliminary data.</text>
</comment>
<reference evidence="2 3" key="1">
    <citation type="journal article" date="2023" name="Arcadia Sci">
        <title>De novo assembly of a long-read Amblyomma americanum tick genome.</title>
        <authorList>
            <person name="Chou S."/>
            <person name="Poskanzer K.E."/>
            <person name="Rollins M."/>
            <person name="Thuy-Boun P.S."/>
        </authorList>
    </citation>
    <scope>NUCLEOTIDE SEQUENCE [LARGE SCALE GENOMIC DNA]</scope>
    <source>
        <strain evidence="2">F_SG_1</strain>
        <tissue evidence="2">Salivary glands</tissue>
    </source>
</reference>
<protein>
    <submittedName>
        <fullName evidence="2">Uncharacterized protein</fullName>
    </submittedName>
</protein>
<sequence>MQQKRHVQNKQKKAHVPDKDTQKRGQNEEKVLEKIRLARHPATKCGASCRGFVRVASWLLSSSPFPGDAPKPLRSLTTEERGWNFLRARHPATKCGASCRGFVRVASWLLSSSPFPGDAPKPLRSLTTEERGWNFLRARHPETKCGASRRG</sequence>
<feature type="compositionally biased region" description="Basic and acidic residues" evidence="1">
    <location>
        <begin position="15"/>
        <end position="30"/>
    </location>
</feature>
<name>A0AAQ4D6J1_AMBAM</name>
<dbReference type="EMBL" id="JARKHS020034492">
    <property type="protein sequence ID" value="KAK8758081.1"/>
    <property type="molecule type" value="Genomic_DNA"/>
</dbReference>
<evidence type="ECO:0000313" key="2">
    <source>
        <dbReference type="EMBL" id="KAK8758081.1"/>
    </source>
</evidence>
<dbReference type="AlphaFoldDB" id="A0AAQ4D6J1"/>
<keyword evidence="3" id="KW-1185">Reference proteome</keyword>
<gene>
    <name evidence="2" type="ORF">V5799_004287</name>
</gene>
<evidence type="ECO:0000313" key="3">
    <source>
        <dbReference type="Proteomes" id="UP001321473"/>
    </source>
</evidence>